<dbReference type="InterPro" id="IPR024337">
    <property type="entry name" value="tRNA_splic_suSen54"/>
</dbReference>
<comment type="caution">
    <text evidence="5">The sequence shown here is derived from an EMBL/GenBank/DDBJ whole genome shotgun (WGS) entry which is preliminary data.</text>
</comment>
<accession>A0A1E3IHP3</accession>
<dbReference type="AlphaFoldDB" id="A0A1E3IHP3"/>
<dbReference type="GeneID" id="30196088"/>
<dbReference type="GO" id="GO:0000214">
    <property type="term" value="C:tRNA-intron endonuclease complex"/>
    <property type="evidence" value="ECO:0007669"/>
    <property type="project" value="TreeGrafter"/>
</dbReference>
<dbReference type="GO" id="GO:0004519">
    <property type="term" value="F:endonuclease activity"/>
    <property type="evidence" value="ECO:0007669"/>
    <property type="project" value="UniProtKB-KW"/>
</dbReference>
<evidence type="ECO:0000313" key="5">
    <source>
        <dbReference type="EMBL" id="ODN88113.1"/>
    </source>
</evidence>
<gene>
    <name evidence="5" type="ORF">L198_06877</name>
</gene>
<dbReference type="RefSeq" id="XP_019029181.1">
    <property type="nucleotide sequence ID" value="XM_019178904.1"/>
</dbReference>
<sequence>MEQPQKSSPGPSKQTPKKTLAKKQQNSTPNTAAANDGENSKAAASATLGPPGQGDEEDEGEERMDLKVIQSFADKIQHIPSAEGDVTSRPLITIPKRGEKDFEPLAETVNLQEMMLDKSRQALFTALQGVRGGHSNSMSHALLTPASPYPRVLIVHGHLFDAMGITVRHPPSPPFNKPRTSLELLPEEALYLLERGTLQIWLGNEPETEEEVEEGVGEWCEEEYGIKGAVEMSVMEGFGAFIGREGLTLEKYQAYAYLKRLGYNVQRSRRFIPEYFLASTGIKLDEQDSRLPPFHTWWSNIPRWFVGLIHALGRGLRRFAGSVASVGLGLGLSSRPFKGTLLESWKGTTYPSIFQHLRFIPAGHSQPLPPRSLPPVETSIYSPLEANPYIPFWHIWKPMTPWSKKNWEKGSDEGLKAQRPDYFAAVIRSRDTSLPTIHQLEQIFESLPDEPKGPVKRTGPQYQRPPRPQFNKQPGQEPKPVSRWQSLLQRLGLAQQKTDTKPPFINIGALRNGDRGFIVGVNDSGNNAWIRFGRTGFEEMPAI</sequence>
<dbReference type="Proteomes" id="UP000094819">
    <property type="component" value="Unassembled WGS sequence"/>
</dbReference>
<feature type="compositionally biased region" description="Polar residues" evidence="3">
    <location>
        <begin position="1"/>
        <end position="14"/>
    </location>
</feature>
<comment type="similarity">
    <text evidence="1">Belongs to the SEN54 family.</text>
</comment>
<dbReference type="PANTHER" id="PTHR21027:SF1">
    <property type="entry name" value="TRNA-SPLICING ENDONUCLEASE SUBUNIT SEN54"/>
    <property type="match status" value="1"/>
</dbReference>
<dbReference type="Pfam" id="PF12928">
    <property type="entry name" value="tRNA_int_end_N2"/>
    <property type="match status" value="1"/>
</dbReference>
<dbReference type="InterPro" id="IPR024336">
    <property type="entry name" value="tRNA_splic_suSen54_N"/>
</dbReference>
<dbReference type="EMBL" id="AWGH01000026">
    <property type="protein sequence ID" value="ODN88113.1"/>
    <property type="molecule type" value="Genomic_DNA"/>
</dbReference>
<feature type="compositionally biased region" description="Polar residues" evidence="3">
    <location>
        <begin position="22"/>
        <end position="33"/>
    </location>
</feature>
<evidence type="ECO:0000256" key="1">
    <source>
        <dbReference type="ARBA" id="ARBA00005736"/>
    </source>
</evidence>
<feature type="region of interest" description="Disordered" evidence="3">
    <location>
        <begin position="445"/>
        <end position="480"/>
    </location>
</feature>
<keyword evidence="2" id="KW-0819">tRNA processing</keyword>
<keyword evidence="5" id="KW-0255">Endonuclease</keyword>
<reference evidence="5 6" key="1">
    <citation type="submission" date="2016-06" db="EMBL/GenBank/DDBJ databases">
        <title>Evolution of pathogenesis and genome organization in the Tremellales.</title>
        <authorList>
            <person name="Cuomo C."/>
            <person name="Litvintseva A."/>
            <person name="Heitman J."/>
            <person name="Chen Y."/>
            <person name="Sun S."/>
            <person name="Springer D."/>
            <person name="Dromer F."/>
            <person name="Young S."/>
            <person name="Zeng Q."/>
            <person name="Chapman S."/>
            <person name="Gujja S."/>
            <person name="Saif S."/>
            <person name="Birren B."/>
        </authorList>
    </citation>
    <scope>NUCLEOTIDE SEQUENCE [LARGE SCALE GENOMIC DNA]</scope>
    <source>
        <strain evidence="5 6">CBS 7118</strain>
    </source>
</reference>
<organism evidence="5 6">
    <name type="scientific">Cryptococcus wingfieldii CBS 7118</name>
    <dbReference type="NCBI Taxonomy" id="1295528"/>
    <lineage>
        <taxon>Eukaryota</taxon>
        <taxon>Fungi</taxon>
        <taxon>Dikarya</taxon>
        <taxon>Basidiomycota</taxon>
        <taxon>Agaricomycotina</taxon>
        <taxon>Tremellomycetes</taxon>
        <taxon>Tremellales</taxon>
        <taxon>Cryptococcaceae</taxon>
        <taxon>Cryptococcus</taxon>
    </lineage>
</organism>
<dbReference type="GO" id="GO:0000379">
    <property type="term" value="P:tRNA-type intron splice site recognition and cleavage"/>
    <property type="evidence" value="ECO:0007669"/>
    <property type="project" value="TreeGrafter"/>
</dbReference>
<keyword evidence="5" id="KW-0540">Nuclease</keyword>
<name>A0A1E3IHP3_9TREE</name>
<dbReference type="OrthoDB" id="408683at2759"/>
<keyword evidence="6" id="KW-1185">Reference proteome</keyword>
<evidence type="ECO:0000256" key="2">
    <source>
        <dbReference type="ARBA" id="ARBA00022694"/>
    </source>
</evidence>
<evidence type="ECO:0000313" key="6">
    <source>
        <dbReference type="Proteomes" id="UP000094819"/>
    </source>
</evidence>
<feature type="domain" description="tRNA-splicing endonuclease subunit Sen54 N-terminal" evidence="4">
    <location>
        <begin position="124"/>
        <end position="202"/>
    </location>
</feature>
<protein>
    <submittedName>
        <fullName evidence="5">tRNA-splicing endonuclease subunit Sen54</fullName>
    </submittedName>
</protein>
<evidence type="ECO:0000259" key="4">
    <source>
        <dbReference type="Pfam" id="PF12928"/>
    </source>
</evidence>
<feature type="region of interest" description="Disordered" evidence="3">
    <location>
        <begin position="1"/>
        <end position="62"/>
    </location>
</feature>
<keyword evidence="5" id="KW-0378">Hydrolase</keyword>
<proteinExistence type="inferred from homology"/>
<dbReference type="PANTHER" id="PTHR21027">
    <property type="entry name" value="TRNA-SPLICING ENDONUCLEASE SUBUNIT SEN54"/>
    <property type="match status" value="1"/>
</dbReference>
<evidence type="ECO:0000256" key="3">
    <source>
        <dbReference type="SAM" id="MobiDB-lite"/>
    </source>
</evidence>